<name>A0A8B8BYD8_CRAVI</name>
<protein>
    <submittedName>
        <fullName evidence="2">Uncharacterized protein LOC111113846</fullName>
    </submittedName>
</protein>
<sequence length="306" mass="34211">MTTEEVCSFHSFHSSVNCSSSDTFCLIESFPSTEASVILTESGLLYTKYTKSLKICQNHLLKLHEKNRLRKKTKSCGIPRHIAAHSSSNQKRKGKLKADRHLSLQQVEDISRKFGTILPVSTAICSSCRAKIFQDGESDGIDVSNNESKIEEEQSQSEFSNGFFFRPRSELHYDENANTLDSIVSSQEMQPSQESQASETSVCVMDRLGKLNEFLHACNTSPIRALREPFNCSSERTKRRYAAKANECLSLLLETMCPGESDGLKDALFSRSCSQSGSESPEFIEALVESYLRAETTTVRCQILSI</sequence>
<accession>A0A8B8BYD8</accession>
<dbReference type="Proteomes" id="UP000694844">
    <property type="component" value="Chromosome 9"/>
</dbReference>
<dbReference type="GeneID" id="111113846"/>
<reference evidence="2" key="1">
    <citation type="submission" date="2025-08" db="UniProtKB">
        <authorList>
            <consortium name="RefSeq"/>
        </authorList>
    </citation>
    <scope>IDENTIFICATION</scope>
    <source>
        <tissue evidence="2">Whole sample</tissue>
    </source>
</reference>
<dbReference type="OrthoDB" id="6144574at2759"/>
<dbReference type="RefSeq" id="XP_022307846.1">
    <property type="nucleotide sequence ID" value="XM_022452138.1"/>
</dbReference>
<dbReference type="KEGG" id="cvn:111113846"/>
<evidence type="ECO:0000313" key="2">
    <source>
        <dbReference type="RefSeq" id="XP_022307846.1"/>
    </source>
</evidence>
<evidence type="ECO:0000313" key="1">
    <source>
        <dbReference type="Proteomes" id="UP000694844"/>
    </source>
</evidence>
<gene>
    <name evidence="2" type="primary">LOC111113846</name>
</gene>
<keyword evidence="1" id="KW-1185">Reference proteome</keyword>
<proteinExistence type="predicted"/>
<dbReference type="AlphaFoldDB" id="A0A8B8BYD8"/>
<organism evidence="1 2">
    <name type="scientific">Crassostrea virginica</name>
    <name type="common">Eastern oyster</name>
    <dbReference type="NCBI Taxonomy" id="6565"/>
    <lineage>
        <taxon>Eukaryota</taxon>
        <taxon>Metazoa</taxon>
        <taxon>Spiralia</taxon>
        <taxon>Lophotrochozoa</taxon>
        <taxon>Mollusca</taxon>
        <taxon>Bivalvia</taxon>
        <taxon>Autobranchia</taxon>
        <taxon>Pteriomorphia</taxon>
        <taxon>Ostreida</taxon>
        <taxon>Ostreoidea</taxon>
        <taxon>Ostreidae</taxon>
        <taxon>Crassostrea</taxon>
    </lineage>
</organism>